<proteinExistence type="predicted"/>
<keyword evidence="1" id="KW-0255">Endonuclease</keyword>
<evidence type="ECO:0000313" key="1">
    <source>
        <dbReference type="EMBL" id="RDU58882.1"/>
    </source>
</evidence>
<dbReference type="GO" id="GO:0004519">
    <property type="term" value="F:endonuclease activity"/>
    <property type="evidence" value="ECO:0007669"/>
    <property type="project" value="UniProtKB-KW"/>
</dbReference>
<dbReference type="Proteomes" id="UP000256599">
    <property type="component" value="Unassembled WGS sequence"/>
</dbReference>
<reference evidence="1 2" key="1">
    <citation type="submission" date="2018-04" db="EMBL/GenBank/DDBJ databases">
        <title>Novel Campyloabacter and Helicobacter Species and Strains.</title>
        <authorList>
            <person name="Mannion A.J."/>
            <person name="Shen Z."/>
            <person name="Fox J.G."/>
        </authorList>
    </citation>
    <scope>NUCLEOTIDE SEQUENCE [LARGE SCALE GENOMIC DNA]</scope>
    <source>
        <strain evidence="1 2">MIT 98-6070</strain>
    </source>
</reference>
<protein>
    <submittedName>
        <fullName evidence="1">Restriction endonuclease subunit S</fullName>
    </submittedName>
</protein>
<accession>A0A3D8I181</accession>
<keyword evidence="1" id="KW-0378">Hydrolase</keyword>
<organism evidence="1 2">
    <name type="scientific">Helicobacter marmotae</name>
    <dbReference type="NCBI Taxonomy" id="152490"/>
    <lineage>
        <taxon>Bacteria</taxon>
        <taxon>Pseudomonadati</taxon>
        <taxon>Campylobacterota</taxon>
        <taxon>Epsilonproteobacteria</taxon>
        <taxon>Campylobacterales</taxon>
        <taxon>Helicobacteraceae</taxon>
        <taxon>Helicobacter</taxon>
    </lineage>
</organism>
<keyword evidence="2" id="KW-1185">Reference proteome</keyword>
<gene>
    <name evidence="1" type="ORF">CQA63_08890</name>
</gene>
<name>A0A3D8I181_9HELI</name>
<comment type="caution">
    <text evidence="1">The sequence shown here is derived from an EMBL/GenBank/DDBJ whole genome shotgun (WGS) entry which is preliminary data.</text>
</comment>
<feature type="non-terminal residue" evidence="1">
    <location>
        <position position="1"/>
    </location>
</feature>
<dbReference type="AlphaFoldDB" id="A0A3D8I181"/>
<evidence type="ECO:0000313" key="2">
    <source>
        <dbReference type="Proteomes" id="UP000256599"/>
    </source>
</evidence>
<sequence>NERESQKLSALRDYLLPLLFNNQVEVC</sequence>
<keyword evidence="1" id="KW-0540">Nuclease</keyword>
<dbReference type="EMBL" id="NXLR01000028">
    <property type="protein sequence ID" value="RDU58882.1"/>
    <property type="molecule type" value="Genomic_DNA"/>
</dbReference>